<dbReference type="Pfam" id="PF03478">
    <property type="entry name" value="Beta-prop_KIB1-4"/>
    <property type="match status" value="1"/>
</dbReference>
<dbReference type="InParanoid" id="A0A251S1B8"/>
<reference evidence="3 5" key="1">
    <citation type="journal article" date="2017" name="Nature">
        <title>The sunflower genome provides insights into oil metabolism, flowering and Asterid evolution.</title>
        <authorList>
            <person name="Badouin H."/>
            <person name="Gouzy J."/>
            <person name="Grassa C.J."/>
            <person name="Murat F."/>
            <person name="Staton S.E."/>
            <person name="Cottret L."/>
            <person name="Lelandais-Briere C."/>
            <person name="Owens G.L."/>
            <person name="Carrere S."/>
            <person name="Mayjonade B."/>
            <person name="Legrand L."/>
            <person name="Gill N."/>
            <person name="Kane N.C."/>
            <person name="Bowers J.E."/>
            <person name="Hubner S."/>
            <person name="Bellec A."/>
            <person name="Berard A."/>
            <person name="Berges H."/>
            <person name="Blanchet N."/>
            <person name="Boniface M.C."/>
            <person name="Brunel D."/>
            <person name="Catrice O."/>
            <person name="Chaidir N."/>
            <person name="Claudel C."/>
            <person name="Donnadieu C."/>
            <person name="Faraut T."/>
            <person name="Fievet G."/>
            <person name="Helmstetter N."/>
            <person name="King M."/>
            <person name="Knapp S.J."/>
            <person name="Lai Z."/>
            <person name="Le Paslier M.C."/>
            <person name="Lippi Y."/>
            <person name="Lorenzon L."/>
            <person name="Mandel J.R."/>
            <person name="Marage G."/>
            <person name="Marchand G."/>
            <person name="Marquand E."/>
            <person name="Bret-Mestries E."/>
            <person name="Morien E."/>
            <person name="Nambeesan S."/>
            <person name="Nguyen T."/>
            <person name="Pegot-Espagnet P."/>
            <person name="Pouilly N."/>
            <person name="Raftis F."/>
            <person name="Sallet E."/>
            <person name="Schiex T."/>
            <person name="Thomas J."/>
            <person name="Vandecasteele C."/>
            <person name="Vares D."/>
            <person name="Vear F."/>
            <person name="Vautrin S."/>
            <person name="Crespi M."/>
            <person name="Mangin B."/>
            <person name="Burke J.M."/>
            <person name="Salse J."/>
            <person name="Munos S."/>
            <person name="Vincourt P."/>
            <person name="Rieseberg L.H."/>
            <person name="Langlade N.B."/>
        </authorList>
    </citation>
    <scope>NUCLEOTIDE SEQUENCE [LARGE SCALE GENOMIC DNA]</scope>
    <source>
        <strain evidence="5">cv. SF193</strain>
        <tissue evidence="3">Leaves</tissue>
    </source>
</reference>
<dbReference type="PANTHER" id="PTHR45463:SF8">
    <property type="entry name" value="OS09G0392200 PROTEIN"/>
    <property type="match status" value="1"/>
</dbReference>
<feature type="domain" description="KIB1-4 beta-propeller" evidence="2">
    <location>
        <begin position="191"/>
        <end position="418"/>
    </location>
</feature>
<protein>
    <submittedName>
        <fullName evidence="3 4">F-box domain-containing protein</fullName>
    </submittedName>
</protein>
<organism evidence="4 5">
    <name type="scientific">Helianthus annuus</name>
    <name type="common">Common sunflower</name>
    <dbReference type="NCBI Taxonomy" id="4232"/>
    <lineage>
        <taxon>Eukaryota</taxon>
        <taxon>Viridiplantae</taxon>
        <taxon>Streptophyta</taxon>
        <taxon>Embryophyta</taxon>
        <taxon>Tracheophyta</taxon>
        <taxon>Spermatophyta</taxon>
        <taxon>Magnoliopsida</taxon>
        <taxon>eudicotyledons</taxon>
        <taxon>Gunneridae</taxon>
        <taxon>Pentapetalae</taxon>
        <taxon>asterids</taxon>
        <taxon>campanulids</taxon>
        <taxon>Asterales</taxon>
        <taxon>Asteraceae</taxon>
        <taxon>Asteroideae</taxon>
        <taxon>Heliantheae alliance</taxon>
        <taxon>Heliantheae</taxon>
        <taxon>Helianthus</taxon>
    </lineage>
</organism>
<dbReference type="Pfam" id="PF00646">
    <property type="entry name" value="F-box"/>
    <property type="match status" value="1"/>
</dbReference>
<dbReference type="InterPro" id="IPR005174">
    <property type="entry name" value="KIB1-4_b-propeller"/>
</dbReference>
<dbReference type="Gramene" id="mRNA:HanXRQr2_Chr16g0761021">
    <property type="protein sequence ID" value="mRNA:HanXRQr2_Chr16g0761021"/>
    <property type="gene ID" value="HanXRQr2_Chr16g0761021"/>
</dbReference>
<dbReference type="SUPFAM" id="SSF81383">
    <property type="entry name" value="F-box domain"/>
    <property type="match status" value="1"/>
</dbReference>
<dbReference type="Proteomes" id="UP000215914">
    <property type="component" value="Chromosome 16"/>
</dbReference>
<dbReference type="PANTHER" id="PTHR45463">
    <property type="entry name" value="OS09G0392200 PROTEIN"/>
    <property type="match status" value="1"/>
</dbReference>
<name>A0A251S1B8_HELAN</name>
<dbReference type="OMA" id="MEMILEH"/>
<sequence length="487" mass="55472">MHGFKLREEDVKLPQYKNDDLVLNLIPELISRRLMAQNEIVKSVSRNLNIHIPYGLCSGGAMITCEVTCACTSFFKGYLSIASSTSPTPTPLSTPVPCLCDFRFAGMANARKLKKDGPVWSNLDLDLWFLIMMHLGLVDFIAFGGVCKSWRSLAVSNWNKFMLAKQPMYLSISSHLNEKKFYLEDYLRRKLKTTIPDSNYDMICVGINCGYLIFFKTRTGDFWLVNPFTRKELRFRGFPFCMYTIPKHIRCILVFSPSMSGWVLVVIDPIFSRRIAFSLPGEQGGWYYVISSCNIHDLHFFKGKIYTIDWDNDLCELSLTPEPTLTVLEMKDFPWLSRNNVLHFVSSSDDLYVVNASGDVVNPSVLEFVSSSDNLYVVNASGDVNESVEVDFGEMKWVDSKSTIGEYTVFLGNFKSAAAIKPDTWAYPWTQYERLMYSNGNGQSKKSRTCLKKMWYFPHDCLIGNESAQHYTVSEPPTTSGLARLED</sequence>
<evidence type="ECO:0000259" key="2">
    <source>
        <dbReference type="Pfam" id="PF03478"/>
    </source>
</evidence>
<reference evidence="3" key="3">
    <citation type="submission" date="2020-06" db="EMBL/GenBank/DDBJ databases">
        <title>Helianthus annuus Genome sequencing and assembly Release 2.</title>
        <authorList>
            <person name="Gouzy J."/>
            <person name="Langlade N."/>
            <person name="Munos S."/>
        </authorList>
    </citation>
    <scope>NUCLEOTIDE SEQUENCE</scope>
    <source>
        <tissue evidence="3">Leaves</tissue>
    </source>
</reference>
<dbReference type="InterPro" id="IPR001810">
    <property type="entry name" value="F-box_dom"/>
</dbReference>
<dbReference type="Gene3D" id="1.20.1280.50">
    <property type="match status" value="1"/>
</dbReference>
<evidence type="ECO:0000313" key="3">
    <source>
        <dbReference type="EMBL" id="KAF5761094.1"/>
    </source>
</evidence>
<dbReference type="EMBL" id="CM007905">
    <property type="protein sequence ID" value="OTF92253.1"/>
    <property type="molecule type" value="Genomic_DNA"/>
</dbReference>
<evidence type="ECO:0000313" key="4">
    <source>
        <dbReference type="EMBL" id="OTF92253.1"/>
    </source>
</evidence>
<dbReference type="EMBL" id="MNCJ02000331">
    <property type="protein sequence ID" value="KAF5761094.1"/>
    <property type="molecule type" value="Genomic_DNA"/>
</dbReference>
<reference evidence="4" key="2">
    <citation type="submission" date="2017-02" db="EMBL/GenBank/DDBJ databases">
        <title>Sunflower complete genome.</title>
        <authorList>
            <person name="Langlade N."/>
            <person name="Munos S."/>
        </authorList>
    </citation>
    <scope>NUCLEOTIDE SEQUENCE [LARGE SCALE GENOMIC DNA]</scope>
    <source>
        <tissue evidence="4">Leaves</tissue>
    </source>
</reference>
<evidence type="ECO:0000259" key="1">
    <source>
        <dbReference type="Pfam" id="PF00646"/>
    </source>
</evidence>
<feature type="domain" description="F-box" evidence="1">
    <location>
        <begin position="120"/>
        <end position="160"/>
    </location>
</feature>
<accession>A0A251S1B8</accession>
<gene>
    <name evidence="4" type="ORF">HannXRQ_Chr16g0519851</name>
    <name evidence="3" type="ORF">HanXRQr2_Chr16g0761021</name>
</gene>
<evidence type="ECO:0000313" key="5">
    <source>
        <dbReference type="Proteomes" id="UP000215914"/>
    </source>
</evidence>
<dbReference type="InterPro" id="IPR036047">
    <property type="entry name" value="F-box-like_dom_sf"/>
</dbReference>
<dbReference type="AlphaFoldDB" id="A0A251S1B8"/>
<keyword evidence="5" id="KW-1185">Reference proteome</keyword>
<proteinExistence type="predicted"/>
<dbReference type="CDD" id="cd09917">
    <property type="entry name" value="F-box_SF"/>
    <property type="match status" value="1"/>
</dbReference>